<comment type="similarity">
    <text evidence="1 7">Belongs to the glyceraldehyde-3-phosphate dehydrogenase family.</text>
</comment>
<dbReference type="InterPro" id="IPR020828">
    <property type="entry name" value="GlycerAld_3-P_DH_NAD(P)-bd"/>
</dbReference>
<keyword evidence="5" id="KW-0547">Nucleotide-binding</keyword>
<dbReference type="PANTHER" id="PTHR43148">
    <property type="entry name" value="GLYCERALDEHYDE-3-PHOSPHATE DEHYDROGENASE 2"/>
    <property type="match status" value="1"/>
</dbReference>
<feature type="active site" description="Nucleophile" evidence="3">
    <location>
        <position position="152"/>
    </location>
</feature>
<organism evidence="10 11">
    <name type="scientific">Ureibacillus thermophilus</name>
    <dbReference type="NCBI Taxonomy" id="367743"/>
    <lineage>
        <taxon>Bacteria</taxon>
        <taxon>Bacillati</taxon>
        <taxon>Bacillota</taxon>
        <taxon>Bacilli</taxon>
        <taxon>Bacillales</taxon>
        <taxon>Caryophanaceae</taxon>
        <taxon>Ureibacillus</taxon>
    </lineage>
</organism>
<feature type="domain" description="Glyceraldehyde 3-phosphate dehydrogenase NAD(P) binding" evidence="9">
    <location>
        <begin position="3"/>
        <end position="152"/>
    </location>
</feature>
<name>A0A4P6UWW2_9BACL</name>
<proteinExistence type="inferred from homology"/>
<keyword evidence="5" id="KW-0520">NAD</keyword>
<reference evidence="10 11" key="1">
    <citation type="submission" date="2019-02" db="EMBL/GenBank/DDBJ databases">
        <title>Ureibacillus thermophilus.</title>
        <authorList>
            <person name="Sunny J.S."/>
            <person name="Natarajan A."/>
            <person name="Saleena L.M."/>
        </authorList>
    </citation>
    <scope>NUCLEOTIDE SEQUENCE [LARGE SCALE GENOMIC DNA]</scope>
    <source>
        <strain evidence="10 11">LM102</strain>
    </source>
</reference>
<dbReference type="FunFam" id="3.30.360.10:FF:000002">
    <property type="entry name" value="Glyceraldehyde-3-phosphate dehydrogenase"/>
    <property type="match status" value="1"/>
</dbReference>
<dbReference type="GO" id="GO:0006006">
    <property type="term" value="P:glucose metabolic process"/>
    <property type="evidence" value="ECO:0007669"/>
    <property type="project" value="InterPro"/>
</dbReference>
<dbReference type="PROSITE" id="PS00071">
    <property type="entry name" value="GAPDH"/>
    <property type="match status" value="1"/>
</dbReference>
<keyword evidence="11" id="KW-1185">Reference proteome</keyword>
<dbReference type="AlphaFoldDB" id="A0A4P6UWW2"/>
<dbReference type="Pfam" id="PF00044">
    <property type="entry name" value="Gp_dh_N"/>
    <property type="match status" value="1"/>
</dbReference>
<dbReference type="SUPFAM" id="SSF51735">
    <property type="entry name" value="NAD(P)-binding Rossmann-fold domains"/>
    <property type="match status" value="1"/>
</dbReference>
<feature type="site" description="Activates thiol group during catalysis" evidence="6">
    <location>
        <position position="179"/>
    </location>
</feature>
<dbReference type="CDD" id="cd05214">
    <property type="entry name" value="GAPDH_I_N"/>
    <property type="match status" value="1"/>
</dbReference>
<evidence type="ECO:0000259" key="9">
    <source>
        <dbReference type="SMART" id="SM00846"/>
    </source>
</evidence>
<feature type="binding site" evidence="5">
    <location>
        <position position="34"/>
    </location>
    <ligand>
        <name>NAD(+)</name>
        <dbReference type="ChEBI" id="CHEBI:57540"/>
    </ligand>
</feature>
<feature type="binding site" evidence="5">
    <location>
        <begin position="12"/>
        <end position="13"/>
    </location>
    <ligand>
        <name>NAD(+)</name>
        <dbReference type="ChEBI" id="CHEBI:57540"/>
    </ligand>
</feature>
<dbReference type="InterPro" id="IPR020830">
    <property type="entry name" value="GlycerAld_3-P_DH_AS"/>
</dbReference>
<evidence type="ECO:0000313" key="10">
    <source>
        <dbReference type="EMBL" id="QBK26786.1"/>
    </source>
</evidence>
<evidence type="ECO:0000256" key="2">
    <source>
        <dbReference type="ARBA" id="ARBA00023002"/>
    </source>
</evidence>
<feature type="binding site" evidence="4">
    <location>
        <position position="182"/>
    </location>
    <ligand>
        <name>D-glyceraldehyde 3-phosphate</name>
        <dbReference type="ChEBI" id="CHEBI:59776"/>
    </ligand>
</feature>
<dbReference type="Proteomes" id="UP000291151">
    <property type="component" value="Chromosome"/>
</dbReference>
<dbReference type="GO" id="GO:0016620">
    <property type="term" value="F:oxidoreductase activity, acting on the aldehyde or oxo group of donors, NAD or NADP as acceptor"/>
    <property type="evidence" value="ECO:0007669"/>
    <property type="project" value="InterPro"/>
</dbReference>
<dbReference type="RefSeq" id="WP_208650472.1">
    <property type="nucleotide sequence ID" value="NZ_CP036528.1"/>
</dbReference>
<evidence type="ECO:0000256" key="7">
    <source>
        <dbReference type="RuleBase" id="RU000397"/>
    </source>
</evidence>
<dbReference type="EMBL" id="CP036528">
    <property type="protein sequence ID" value="QBK26786.1"/>
    <property type="molecule type" value="Genomic_DNA"/>
</dbReference>
<evidence type="ECO:0000256" key="3">
    <source>
        <dbReference type="PIRSR" id="PIRSR000149-1"/>
    </source>
</evidence>
<dbReference type="Gene3D" id="3.40.50.720">
    <property type="entry name" value="NAD(P)-binding Rossmann-like Domain"/>
    <property type="match status" value="1"/>
</dbReference>
<evidence type="ECO:0000256" key="6">
    <source>
        <dbReference type="PIRSR" id="PIRSR000149-4"/>
    </source>
</evidence>
<dbReference type="Pfam" id="PF02800">
    <property type="entry name" value="Gp_dh_C"/>
    <property type="match status" value="1"/>
</dbReference>
<evidence type="ECO:0000256" key="8">
    <source>
        <dbReference type="RuleBase" id="RU361160"/>
    </source>
</evidence>
<dbReference type="InterPro" id="IPR006424">
    <property type="entry name" value="Glyceraldehyde-3-P_DH_1"/>
</dbReference>
<dbReference type="FunFam" id="3.40.50.720:FF:000001">
    <property type="entry name" value="Glyceraldehyde-3-phosphate dehydrogenase"/>
    <property type="match status" value="1"/>
</dbReference>
<feature type="binding site" evidence="5">
    <location>
        <position position="315"/>
    </location>
    <ligand>
        <name>NAD(+)</name>
        <dbReference type="ChEBI" id="CHEBI:57540"/>
    </ligand>
</feature>
<dbReference type="PRINTS" id="PR00078">
    <property type="entry name" value="G3PDHDRGNASE"/>
</dbReference>
<dbReference type="SUPFAM" id="SSF55347">
    <property type="entry name" value="Glyceraldehyde-3-phosphate dehydrogenase-like, C-terminal domain"/>
    <property type="match status" value="1"/>
</dbReference>
<dbReference type="Gene3D" id="3.30.360.10">
    <property type="entry name" value="Dihydrodipicolinate Reductase, domain 2"/>
    <property type="match status" value="1"/>
</dbReference>
<feature type="binding site" evidence="4">
    <location>
        <position position="233"/>
    </location>
    <ligand>
        <name>D-glyceraldehyde 3-phosphate</name>
        <dbReference type="ChEBI" id="CHEBI:59776"/>
    </ligand>
</feature>
<feature type="binding site" evidence="5">
    <location>
        <position position="120"/>
    </location>
    <ligand>
        <name>NAD(+)</name>
        <dbReference type="ChEBI" id="CHEBI:57540"/>
    </ligand>
</feature>
<evidence type="ECO:0000256" key="4">
    <source>
        <dbReference type="PIRSR" id="PIRSR000149-2"/>
    </source>
</evidence>
<feature type="binding site" evidence="4">
    <location>
        <begin position="151"/>
        <end position="153"/>
    </location>
    <ligand>
        <name>D-glyceraldehyde 3-phosphate</name>
        <dbReference type="ChEBI" id="CHEBI:59776"/>
    </ligand>
</feature>
<keyword evidence="2 8" id="KW-0560">Oxidoreductase</keyword>
<dbReference type="KEGG" id="uth:DKZ56_13605"/>
<sequence>MTIKLAINGFGRIGRLAFREAMKNGRFEVVAVNDLAGANQLAHLLKYDSVHGIYEGEVHHEEDALIVDQKRVQVLSEKDPEKLPWEKLDIDIVLECTGLFRSVEDVSKHLTAGAKKAILSAPGKGAMPTFVMGVNHKEYSPKEHHVISNASCTTNCLAPVAKVLDENFGIRRGLMTTIHSYTNDQRLLDLPHKDARRSRAANLSMIPTTTGAATAVGKVLPQLKGKLDGFAIRVPTPNVSCVDLVAELKTNVTVEMVNSAFQEAAQGELKGILDYSELPLVSIDYNGNPHSAIIDGLSTMVLDDNLIKVVAWYDNEMGYAVRLIDLASYITEQGLV</sequence>
<protein>
    <recommendedName>
        <fullName evidence="8">Glyceraldehyde-3-phosphate dehydrogenase</fullName>
        <ecNumber evidence="8">1.2.1.-</ecNumber>
    </recommendedName>
</protein>
<dbReference type="EC" id="1.2.1.-" evidence="8"/>
<dbReference type="PIRSF" id="PIRSF000149">
    <property type="entry name" value="GAP_DH"/>
    <property type="match status" value="1"/>
</dbReference>
<evidence type="ECO:0000256" key="5">
    <source>
        <dbReference type="PIRSR" id="PIRSR000149-3"/>
    </source>
</evidence>
<evidence type="ECO:0000313" key="11">
    <source>
        <dbReference type="Proteomes" id="UP000291151"/>
    </source>
</evidence>
<feature type="binding site" evidence="4">
    <location>
        <begin position="210"/>
        <end position="211"/>
    </location>
    <ligand>
        <name>D-glyceraldehyde 3-phosphate</name>
        <dbReference type="ChEBI" id="CHEBI:59776"/>
    </ligand>
</feature>
<dbReference type="CDD" id="cd18126">
    <property type="entry name" value="GAPDH_I_C"/>
    <property type="match status" value="1"/>
</dbReference>
<evidence type="ECO:0000256" key="1">
    <source>
        <dbReference type="ARBA" id="ARBA00007406"/>
    </source>
</evidence>
<dbReference type="InterPro" id="IPR020829">
    <property type="entry name" value="GlycerAld_3-P_DH_cat"/>
</dbReference>
<dbReference type="SMART" id="SM00846">
    <property type="entry name" value="Gp_dh_N"/>
    <property type="match status" value="1"/>
</dbReference>
<dbReference type="GO" id="GO:0050661">
    <property type="term" value="F:NADP binding"/>
    <property type="evidence" value="ECO:0007669"/>
    <property type="project" value="InterPro"/>
</dbReference>
<accession>A0A4P6UWW2</accession>
<gene>
    <name evidence="10" type="primary">gap</name>
    <name evidence="10" type="ORF">DKZ56_13605</name>
</gene>
<dbReference type="InterPro" id="IPR036291">
    <property type="entry name" value="NAD(P)-bd_dom_sf"/>
</dbReference>
<dbReference type="NCBIfam" id="TIGR01534">
    <property type="entry name" value="GAPDH-I"/>
    <property type="match status" value="1"/>
</dbReference>
<dbReference type="GO" id="GO:0051287">
    <property type="term" value="F:NAD binding"/>
    <property type="evidence" value="ECO:0007669"/>
    <property type="project" value="InterPro"/>
</dbReference>
<dbReference type="InterPro" id="IPR020831">
    <property type="entry name" value="GlycerAld/Erythrose_P_DH"/>
</dbReference>